<feature type="domain" description="HTH hxlR-type" evidence="4">
    <location>
        <begin position="8"/>
        <end position="106"/>
    </location>
</feature>
<gene>
    <name evidence="5" type="ORF">ACPOL_5812</name>
</gene>
<dbReference type="OrthoDB" id="9791143at2"/>
<dbReference type="PROSITE" id="PS51118">
    <property type="entry name" value="HTH_HXLR"/>
    <property type="match status" value="1"/>
</dbReference>
<sequence>MAKEHYGCPVQATINLLSGKWKVQILWHLSFQPLRFAELRRKLPKITEKVLTEQVRLLEAGGLVQRDVTPSVPPAVTYSLKPEGERLIPMLANLCDWGSQHFHMLPSLPRPKQPVVDHAETLIAAS</sequence>
<dbReference type="GO" id="GO:0003677">
    <property type="term" value="F:DNA binding"/>
    <property type="evidence" value="ECO:0007669"/>
    <property type="project" value="UniProtKB-KW"/>
</dbReference>
<name>A0A2Z5G7U3_9BACT</name>
<dbReference type="InterPro" id="IPR036388">
    <property type="entry name" value="WH-like_DNA-bd_sf"/>
</dbReference>
<proteinExistence type="predicted"/>
<dbReference type="InterPro" id="IPR036390">
    <property type="entry name" value="WH_DNA-bd_sf"/>
</dbReference>
<keyword evidence="1" id="KW-0805">Transcription regulation</keyword>
<evidence type="ECO:0000313" key="6">
    <source>
        <dbReference type="Proteomes" id="UP000253606"/>
    </source>
</evidence>
<reference evidence="5 6" key="1">
    <citation type="journal article" date="2018" name="Front. Microbiol.">
        <title>Hydrolytic Capabilities as a Key to Environmental Success: Chitinolytic and Cellulolytic Acidobacteria From Acidic Sub-arctic Soils and Boreal Peatlands.</title>
        <authorList>
            <person name="Belova S.E."/>
            <person name="Ravin N.V."/>
            <person name="Pankratov T.A."/>
            <person name="Rakitin A.L."/>
            <person name="Ivanova A.A."/>
            <person name="Beletsky A.V."/>
            <person name="Mardanov A.V."/>
            <person name="Sinninghe Damste J.S."/>
            <person name="Dedysh S.N."/>
        </authorList>
    </citation>
    <scope>NUCLEOTIDE SEQUENCE [LARGE SCALE GENOMIC DNA]</scope>
    <source>
        <strain evidence="5 6">SBC82</strain>
    </source>
</reference>
<keyword evidence="2" id="KW-0238">DNA-binding</keyword>
<dbReference type="AlphaFoldDB" id="A0A2Z5G7U3"/>
<dbReference type="Pfam" id="PF01638">
    <property type="entry name" value="HxlR"/>
    <property type="match status" value="1"/>
</dbReference>
<keyword evidence="3" id="KW-0804">Transcription</keyword>
<evidence type="ECO:0000313" key="5">
    <source>
        <dbReference type="EMBL" id="AXC15058.1"/>
    </source>
</evidence>
<evidence type="ECO:0000256" key="2">
    <source>
        <dbReference type="ARBA" id="ARBA00023125"/>
    </source>
</evidence>
<dbReference type="EMBL" id="CP030840">
    <property type="protein sequence ID" value="AXC15058.1"/>
    <property type="molecule type" value="Genomic_DNA"/>
</dbReference>
<dbReference type="Proteomes" id="UP000253606">
    <property type="component" value="Chromosome"/>
</dbReference>
<evidence type="ECO:0000256" key="3">
    <source>
        <dbReference type="ARBA" id="ARBA00023163"/>
    </source>
</evidence>
<dbReference type="PANTHER" id="PTHR33204:SF29">
    <property type="entry name" value="TRANSCRIPTIONAL REGULATOR"/>
    <property type="match status" value="1"/>
</dbReference>
<evidence type="ECO:0000259" key="4">
    <source>
        <dbReference type="PROSITE" id="PS51118"/>
    </source>
</evidence>
<accession>A0A2Z5G7U3</accession>
<dbReference type="PANTHER" id="PTHR33204">
    <property type="entry name" value="TRANSCRIPTIONAL REGULATOR, MARR FAMILY"/>
    <property type="match status" value="1"/>
</dbReference>
<evidence type="ECO:0000256" key="1">
    <source>
        <dbReference type="ARBA" id="ARBA00023015"/>
    </source>
</evidence>
<dbReference type="KEGG" id="abas:ACPOL_5812"/>
<protein>
    <submittedName>
        <fullName evidence="5">Transcriptional regulator, HxlR family</fullName>
    </submittedName>
</protein>
<keyword evidence="6" id="KW-1185">Reference proteome</keyword>
<dbReference type="SUPFAM" id="SSF46785">
    <property type="entry name" value="Winged helix' DNA-binding domain"/>
    <property type="match status" value="1"/>
</dbReference>
<dbReference type="Gene3D" id="1.10.10.10">
    <property type="entry name" value="Winged helix-like DNA-binding domain superfamily/Winged helix DNA-binding domain"/>
    <property type="match status" value="1"/>
</dbReference>
<dbReference type="InterPro" id="IPR002577">
    <property type="entry name" value="HTH_HxlR"/>
</dbReference>
<organism evidence="5 6">
    <name type="scientific">Acidisarcina polymorpha</name>
    <dbReference type="NCBI Taxonomy" id="2211140"/>
    <lineage>
        <taxon>Bacteria</taxon>
        <taxon>Pseudomonadati</taxon>
        <taxon>Acidobacteriota</taxon>
        <taxon>Terriglobia</taxon>
        <taxon>Terriglobales</taxon>
        <taxon>Acidobacteriaceae</taxon>
        <taxon>Acidisarcina</taxon>
    </lineage>
</organism>
<dbReference type="RefSeq" id="WP_114209703.1">
    <property type="nucleotide sequence ID" value="NZ_CP030840.1"/>
</dbReference>